<dbReference type="AlphaFoldDB" id="A0A0J1B2W4"/>
<dbReference type="InterPro" id="IPR011333">
    <property type="entry name" value="SKP1/BTB/POZ_sf"/>
</dbReference>
<dbReference type="PANTHER" id="PTHR47369">
    <property type="entry name" value="BTB/POZ DOMAIN-CONTAINING PROTEIN"/>
    <property type="match status" value="1"/>
</dbReference>
<evidence type="ECO:0000313" key="2">
    <source>
        <dbReference type="EMBL" id="KLT41939.1"/>
    </source>
</evidence>
<gene>
    <name evidence="2" type="ORF">CC85DRAFT_286025</name>
</gene>
<dbReference type="PROSITE" id="PS50097">
    <property type="entry name" value="BTB"/>
    <property type="match status" value="1"/>
</dbReference>
<feature type="domain" description="BTB" evidence="1">
    <location>
        <begin position="46"/>
        <end position="113"/>
    </location>
</feature>
<dbReference type="RefSeq" id="XP_018278430.1">
    <property type="nucleotide sequence ID" value="XM_018423356.1"/>
</dbReference>
<dbReference type="OrthoDB" id="6359943at2759"/>
<sequence length="299" mass="32640">MSATRTDSPTPSTVPTSAHTLEPKTAFASSLQEYIFNSGFCGQQFADIQVVFFNTSLKLHRLILARSPYLAHLIITLMPGSTLQLAFTDENITEEAVYITLQHLYNPSLEHVTAKNARAVLAAAHLFGEPDLADVAYSCVSSAISASNISEYIEWVGISSAPNGNGFAFGSAGYESDYGDYSARLRRDVLDFLLRTLPEQIKAAPQGTLATDPRLLAAYVPLPFELFKQCVESPDLPISFMQDRFAFAKRAIAARKKAAGVSQFEESVVLALKDDGDGMAVHVTRKPKRSRAALWKVEG</sequence>
<keyword evidence="3" id="KW-1185">Reference proteome</keyword>
<dbReference type="Proteomes" id="UP000053611">
    <property type="component" value="Unassembled WGS sequence"/>
</dbReference>
<protein>
    <recommendedName>
        <fullName evidence="1">BTB domain-containing protein</fullName>
    </recommendedName>
</protein>
<organism evidence="2 3">
    <name type="scientific">Cutaneotrichosporon oleaginosum</name>
    <dbReference type="NCBI Taxonomy" id="879819"/>
    <lineage>
        <taxon>Eukaryota</taxon>
        <taxon>Fungi</taxon>
        <taxon>Dikarya</taxon>
        <taxon>Basidiomycota</taxon>
        <taxon>Agaricomycotina</taxon>
        <taxon>Tremellomycetes</taxon>
        <taxon>Trichosporonales</taxon>
        <taxon>Trichosporonaceae</taxon>
        <taxon>Cutaneotrichosporon</taxon>
    </lineage>
</organism>
<name>A0A0J1B2W4_9TREE</name>
<dbReference type="PANTHER" id="PTHR47369:SF2">
    <property type="entry name" value="BTB_POZ DOMAIN-CONTAINING PROTEIN 2"/>
    <property type="match status" value="1"/>
</dbReference>
<dbReference type="InterPro" id="IPR000210">
    <property type="entry name" value="BTB/POZ_dom"/>
</dbReference>
<reference evidence="2 3" key="1">
    <citation type="submission" date="2015-03" db="EMBL/GenBank/DDBJ databases">
        <title>Genomics and transcriptomics of the oil-accumulating basidiomycete yeast T. oleaginosus allow insights into substrate utilization and the diverse evolutionary trajectories of mating systems in fungi.</title>
        <authorList>
            <consortium name="DOE Joint Genome Institute"/>
            <person name="Kourist R."/>
            <person name="Kracht O."/>
            <person name="Bracharz F."/>
            <person name="Lipzen A."/>
            <person name="Nolan M."/>
            <person name="Ohm R."/>
            <person name="Grigoriev I."/>
            <person name="Sun S."/>
            <person name="Heitman J."/>
            <person name="Bruck T."/>
            <person name="Nowrousian M."/>
        </authorList>
    </citation>
    <scope>NUCLEOTIDE SEQUENCE [LARGE SCALE GENOMIC DNA]</scope>
    <source>
        <strain evidence="2 3">IBC0246</strain>
    </source>
</reference>
<dbReference type="Gene3D" id="3.30.710.10">
    <property type="entry name" value="Potassium Channel Kv1.1, Chain A"/>
    <property type="match status" value="1"/>
</dbReference>
<evidence type="ECO:0000259" key="1">
    <source>
        <dbReference type="PROSITE" id="PS50097"/>
    </source>
</evidence>
<proteinExistence type="predicted"/>
<evidence type="ECO:0000313" key="3">
    <source>
        <dbReference type="Proteomes" id="UP000053611"/>
    </source>
</evidence>
<dbReference type="STRING" id="879819.A0A0J1B2W4"/>
<accession>A0A0J1B2W4</accession>
<dbReference type="Pfam" id="PF00651">
    <property type="entry name" value="BTB"/>
    <property type="match status" value="1"/>
</dbReference>
<dbReference type="SUPFAM" id="SSF54695">
    <property type="entry name" value="POZ domain"/>
    <property type="match status" value="1"/>
</dbReference>
<dbReference type="GeneID" id="28983959"/>
<dbReference type="EMBL" id="KQ087211">
    <property type="protein sequence ID" value="KLT41939.1"/>
    <property type="molecule type" value="Genomic_DNA"/>
</dbReference>